<keyword evidence="2 10" id="KW-0813">Transport</keyword>
<dbReference type="InterPro" id="IPR022646">
    <property type="entry name" value="SecD/SecF_CS"/>
</dbReference>
<evidence type="ECO:0000256" key="1">
    <source>
        <dbReference type="ARBA" id="ARBA00004651"/>
    </source>
</evidence>
<dbReference type="OrthoDB" id="9805019at2"/>
<evidence type="ECO:0000256" key="7">
    <source>
        <dbReference type="ARBA" id="ARBA00022989"/>
    </source>
</evidence>
<feature type="transmembrane region" description="Helical" evidence="10">
    <location>
        <begin position="377"/>
        <end position="395"/>
    </location>
</feature>
<dbReference type="FunFam" id="3.30.1360.200:FF:000002">
    <property type="entry name" value="Preprotein translocase subunit SecD"/>
    <property type="match status" value="1"/>
</dbReference>
<evidence type="ECO:0000259" key="13">
    <source>
        <dbReference type="Pfam" id="PF22599"/>
    </source>
</evidence>
<organism evidence="14 17">
    <name type="scientific">Rhodoplanes serenus</name>
    <dbReference type="NCBI Taxonomy" id="200615"/>
    <lineage>
        <taxon>Bacteria</taxon>
        <taxon>Pseudomonadati</taxon>
        <taxon>Pseudomonadota</taxon>
        <taxon>Alphaproteobacteria</taxon>
        <taxon>Hyphomicrobiales</taxon>
        <taxon>Nitrobacteraceae</taxon>
        <taxon>Rhodoplanes</taxon>
    </lineage>
</organism>
<reference evidence="16" key="1">
    <citation type="submission" date="2018-10" db="EMBL/GenBank/DDBJ databases">
        <authorList>
            <person name="Peiro R."/>
            <person name="Begona"/>
            <person name="Cbmso G."/>
            <person name="Lopez M."/>
            <person name="Gonzalez S."/>
            <person name="Sacristan E."/>
            <person name="Castillo E."/>
        </authorList>
    </citation>
    <scope>NUCLEOTIDE SEQUENCE [LARGE SCALE GENOMIC DNA]</scope>
</reference>
<proteinExistence type="inferred from homology"/>
<dbReference type="GO" id="GO:0015450">
    <property type="term" value="F:protein-transporting ATPase activity"/>
    <property type="evidence" value="ECO:0007669"/>
    <property type="project" value="InterPro"/>
</dbReference>
<evidence type="ECO:0000256" key="10">
    <source>
        <dbReference type="HAMAP-Rule" id="MF_01463"/>
    </source>
</evidence>
<dbReference type="GO" id="GO:0065002">
    <property type="term" value="P:intracellular protein transmembrane transport"/>
    <property type="evidence" value="ECO:0007669"/>
    <property type="project" value="UniProtKB-UniRule"/>
</dbReference>
<dbReference type="PRINTS" id="PR00702">
    <property type="entry name" value="ACRIFLAVINRP"/>
</dbReference>
<dbReference type="NCBIfam" id="TIGR01129">
    <property type="entry name" value="secD"/>
    <property type="match status" value="1"/>
</dbReference>
<keyword evidence="9 10" id="KW-0472">Membrane</keyword>
<dbReference type="InterPro" id="IPR048631">
    <property type="entry name" value="SecD_1st"/>
</dbReference>
<keyword evidence="7 10" id="KW-1133">Transmembrane helix</keyword>
<dbReference type="EMBL" id="UWOC01000019">
    <property type="protein sequence ID" value="VCU07219.1"/>
    <property type="molecule type" value="Genomic_DNA"/>
</dbReference>
<name>A0A327K5F9_9BRAD</name>
<evidence type="ECO:0000313" key="15">
    <source>
        <dbReference type="EMBL" id="VCU07219.1"/>
    </source>
</evidence>
<feature type="domain" description="Protein translocase subunit SecDF P1" evidence="12">
    <location>
        <begin position="161"/>
        <end position="219"/>
    </location>
</feature>
<keyword evidence="16" id="KW-1185">Reference proteome</keyword>
<keyword evidence="4" id="KW-0997">Cell inner membrane</keyword>
<keyword evidence="5 10" id="KW-0812">Transmembrane</keyword>
<comment type="similarity">
    <text evidence="10">Belongs to the SecD/SecF family. SecD subfamily.</text>
</comment>
<sequence>MLYISRWKAVAILGLALIVCLFAVPNFFPDEMVDRWPKWAQRHIVLGLDLQGGSHILLEVDSNAVRREKVETLRDDVRRVLRDAKIGYTGLVARGDSVEVRIREGSDPAQALAKLRELSQPLGGLLGGTGQRSVDIADLGNGAYRLTITQAAMTERIRQSVDQSIQIIEKRVNELGTVEPSIQRQGVDRILVQVPGLQDPTRLKELLGKTAKLTFRLVDMSVSPQEAAQSGRVPPDSELLYEGRGGARVPVVVEKRIMVSGEDLNDAQPGFDQRTSEPIVSFRFNTSGGRRFAQVTQENVGRPFAIVLDNEVISAPVIREPILGGSGQISGNFSVQSANDLAILLRAGALPAPLTIIEERTVGAGLGQDSIDKGIRATWIGSLMVIAFMFATYGLFGLFANIAVAINVAMIFGILSMLNATLTLPGIAGIVLTVGMAVDSNVLIYERVREEVRAGRSALNALDAGFSRALATIVDSNTTSFIAAAILFFIGSGPVKGFALTLAIGIITTVFTAFTMTRLMIATWVWWKRPRVISI</sequence>
<dbReference type="EMBL" id="WNKV01000005">
    <property type="protein sequence ID" value="MTW16155.1"/>
    <property type="molecule type" value="Genomic_DNA"/>
</dbReference>
<dbReference type="Gene3D" id="3.30.1360.200">
    <property type="match status" value="1"/>
</dbReference>
<dbReference type="SUPFAM" id="SSF82866">
    <property type="entry name" value="Multidrug efflux transporter AcrB transmembrane domain"/>
    <property type="match status" value="1"/>
</dbReference>
<feature type="domain" description="Protein export membrane protein SecD/SecF C-terminal" evidence="11">
    <location>
        <begin position="355"/>
        <end position="520"/>
    </location>
</feature>
<dbReference type="NCBIfam" id="TIGR00916">
    <property type="entry name" value="2A0604s01"/>
    <property type="match status" value="1"/>
</dbReference>
<evidence type="ECO:0000256" key="9">
    <source>
        <dbReference type="ARBA" id="ARBA00023136"/>
    </source>
</evidence>
<dbReference type="Pfam" id="PF21760">
    <property type="entry name" value="SecD_1st"/>
    <property type="match status" value="1"/>
</dbReference>
<evidence type="ECO:0000259" key="12">
    <source>
        <dbReference type="Pfam" id="PF21760"/>
    </source>
</evidence>
<evidence type="ECO:0000256" key="2">
    <source>
        <dbReference type="ARBA" id="ARBA00022448"/>
    </source>
</evidence>
<evidence type="ECO:0000256" key="5">
    <source>
        <dbReference type="ARBA" id="ARBA00022692"/>
    </source>
</evidence>
<protein>
    <recommendedName>
        <fullName evidence="10">Protein translocase subunit SecD</fullName>
    </recommendedName>
</protein>
<dbReference type="PANTHER" id="PTHR30081">
    <property type="entry name" value="PROTEIN-EXPORT MEMBRANE PROTEIN SEC"/>
    <property type="match status" value="1"/>
</dbReference>
<evidence type="ECO:0000256" key="6">
    <source>
        <dbReference type="ARBA" id="ARBA00022927"/>
    </source>
</evidence>
<dbReference type="GO" id="GO:0005886">
    <property type="term" value="C:plasma membrane"/>
    <property type="evidence" value="ECO:0007669"/>
    <property type="project" value="UniProtKB-SubCell"/>
</dbReference>
<dbReference type="HAMAP" id="MF_01463_B">
    <property type="entry name" value="SecD_B"/>
    <property type="match status" value="1"/>
</dbReference>
<dbReference type="Pfam" id="PF07549">
    <property type="entry name" value="Sec_GG"/>
    <property type="match status" value="1"/>
</dbReference>
<evidence type="ECO:0000313" key="14">
    <source>
        <dbReference type="EMBL" id="MTW16155.1"/>
    </source>
</evidence>
<evidence type="ECO:0000313" key="16">
    <source>
        <dbReference type="Proteomes" id="UP000289200"/>
    </source>
</evidence>
<dbReference type="InterPro" id="IPR001036">
    <property type="entry name" value="Acrflvin-R"/>
</dbReference>
<evidence type="ECO:0000256" key="3">
    <source>
        <dbReference type="ARBA" id="ARBA00022475"/>
    </source>
</evidence>
<dbReference type="Pfam" id="PF22599">
    <property type="entry name" value="SecDF_P1_head"/>
    <property type="match status" value="1"/>
</dbReference>
<comment type="caution">
    <text evidence="10">Lacks conserved residue(s) required for the propagation of feature annotation.</text>
</comment>
<dbReference type="GO" id="GO:0006605">
    <property type="term" value="P:protein targeting"/>
    <property type="evidence" value="ECO:0007669"/>
    <property type="project" value="UniProtKB-UniRule"/>
</dbReference>
<dbReference type="Gene3D" id="1.20.1640.10">
    <property type="entry name" value="Multidrug efflux transporter AcrB transmembrane domain"/>
    <property type="match status" value="1"/>
</dbReference>
<dbReference type="FunFam" id="3.30.70.3400:FF:000006">
    <property type="entry name" value="Protein translocase subunit SecD"/>
    <property type="match status" value="1"/>
</dbReference>
<dbReference type="InterPro" id="IPR055344">
    <property type="entry name" value="SecD_SecF_C_bact"/>
</dbReference>
<dbReference type="AlphaFoldDB" id="A0A327K5F9"/>
<feature type="domain" description="SecDF P1 head subdomain" evidence="13">
    <location>
        <begin position="239"/>
        <end position="352"/>
    </location>
</feature>
<comment type="subcellular location">
    <subcellularLocation>
        <location evidence="1 10">Cell membrane</location>
        <topology evidence="1 10">Multi-pass membrane protein</topology>
    </subcellularLocation>
</comment>
<dbReference type="RefSeq" id="WP_111385166.1">
    <property type="nucleotide sequence ID" value="NZ_NPEW01000080.1"/>
</dbReference>
<comment type="subunit">
    <text evidence="10">Forms a complex with SecF. Part of the essential Sec protein translocation apparatus which comprises SecA, SecYEG and auxiliary proteins SecDF-YajC and YidC.</text>
</comment>
<accession>A0A327K5F9</accession>
<evidence type="ECO:0000259" key="11">
    <source>
        <dbReference type="Pfam" id="PF02355"/>
    </source>
</evidence>
<dbReference type="Proteomes" id="UP000289200">
    <property type="component" value="Unassembled WGS sequence"/>
</dbReference>
<dbReference type="InterPro" id="IPR048634">
    <property type="entry name" value="SecD_SecF_C"/>
</dbReference>
<keyword evidence="6 10" id="KW-0653">Protein transport</keyword>
<dbReference type="Proteomes" id="UP000438991">
    <property type="component" value="Unassembled WGS sequence"/>
</dbReference>
<reference evidence="15" key="2">
    <citation type="submission" date="2018-10" db="EMBL/GenBank/DDBJ databases">
        <authorList>
            <person name="Peiro R."/>
            <person name="Begona"/>
            <person name="Cbmso G."/>
            <person name="Lopez M."/>
            <person name="Gonzalez S."/>
            <person name="Sacristan E."/>
            <person name="Castillo E."/>
        </authorList>
    </citation>
    <scope>NUCLEOTIDE SEQUENCE</scope>
    <source>
        <strain evidence="15">Rhod_genome</strain>
    </source>
</reference>
<dbReference type="InterPro" id="IPR054384">
    <property type="entry name" value="SecDF_P1_head"/>
</dbReference>
<keyword evidence="3 10" id="KW-1003">Cell membrane</keyword>
<comment type="caution">
    <text evidence="14">The sequence shown here is derived from an EMBL/GenBank/DDBJ whole genome shotgun (WGS) entry which is preliminary data.</text>
</comment>
<feature type="transmembrane region" description="Helical" evidence="10">
    <location>
        <begin position="502"/>
        <end position="527"/>
    </location>
</feature>
<dbReference type="GO" id="GO:0043952">
    <property type="term" value="P:protein transport by the Sec complex"/>
    <property type="evidence" value="ECO:0007669"/>
    <property type="project" value="UniProtKB-UniRule"/>
</dbReference>
<evidence type="ECO:0000256" key="8">
    <source>
        <dbReference type="ARBA" id="ARBA00023010"/>
    </source>
</evidence>
<dbReference type="Gene3D" id="3.30.70.3400">
    <property type="match status" value="2"/>
</dbReference>
<dbReference type="PANTHER" id="PTHR30081:SF1">
    <property type="entry name" value="PROTEIN TRANSLOCASE SUBUNIT SECD"/>
    <property type="match status" value="1"/>
</dbReference>
<keyword evidence="8 10" id="KW-0811">Translocation</keyword>
<feature type="transmembrane region" description="Helical" evidence="10">
    <location>
        <begin position="466"/>
        <end position="490"/>
    </location>
</feature>
<reference evidence="14 17" key="3">
    <citation type="submission" date="2019-11" db="EMBL/GenBank/DDBJ databases">
        <title>Whole-genome sequence of Rhodoplanes serenus DSM 18633, type strain.</title>
        <authorList>
            <person name="Kyndt J.A."/>
            <person name="Meyer T.E."/>
        </authorList>
    </citation>
    <scope>NUCLEOTIDE SEQUENCE [LARGE SCALE GENOMIC DNA]</scope>
    <source>
        <strain evidence="14 17">DSM 18633</strain>
    </source>
</reference>
<evidence type="ECO:0000256" key="4">
    <source>
        <dbReference type="ARBA" id="ARBA00022519"/>
    </source>
</evidence>
<dbReference type="InterPro" id="IPR022813">
    <property type="entry name" value="SecD/SecF_arch_bac"/>
</dbReference>
<dbReference type="Pfam" id="PF02355">
    <property type="entry name" value="SecD_SecF_C"/>
    <property type="match status" value="1"/>
</dbReference>
<gene>
    <name evidence="10 14" type="primary">secD</name>
    <name evidence="14" type="ORF">GJ689_08030</name>
    <name evidence="15" type="ORF">RHODGE_RHODGE_00325</name>
</gene>
<evidence type="ECO:0000313" key="17">
    <source>
        <dbReference type="Proteomes" id="UP000438991"/>
    </source>
</evidence>
<dbReference type="FunFam" id="1.20.1640.10:FF:000004">
    <property type="entry name" value="Protein translocase subunit SecD"/>
    <property type="match status" value="1"/>
</dbReference>
<dbReference type="InterPro" id="IPR005791">
    <property type="entry name" value="SecD"/>
</dbReference>
<comment type="function">
    <text evidence="10">Part of the Sec protein translocase complex. Interacts with the SecYEG preprotein conducting channel. SecDF uses the proton motive force (PMF) to complete protein translocation after the ATP-dependent function of SecA.</text>
</comment>